<keyword evidence="3" id="KW-1185">Reference proteome</keyword>
<feature type="transmembrane region" description="Helical" evidence="1">
    <location>
        <begin position="64"/>
        <end position="81"/>
    </location>
</feature>
<gene>
    <name evidence="2" type="ORF">MBAV_005755</name>
</gene>
<name>A0A0F3GJI8_9BACT</name>
<evidence type="ECO:0000313" key="3">
    <source>
        <dbReference type="Proteomes" id="UP000033423"/>
    </source>
</evidence>
<keyword evidence="1" id="KW-0812">Transmembrane</keyword>
<dbReference type="Proteomes" id="UP000033423">
    <property type="component" value="Unassembled WGS sequence"/>
</dbReference>
<proteinExistence type="predicted"/>
<feature type="non-terminal residue" evidence="2">
    <location>
        <position position="112"/>
    </location>
</feature>
<comment type="caution">
    <text evidence="2">The sequence shown here is derived from an EMBL/GenBank/DDBJ whole genome shotgun (WGS) entry which is preliminary data.</text>
</comment>
<keyword evidence="1" id="KW-1133">Transmembrane helix</keyword>
<dbReference type="AlphaFoldDB" id="A0A0F3GJI8"/>
<evidence type="ECO:0000313" key="2">
    <source>
        <dbReference type="EMBL" id="KJU82100.1"/>
    </source>
</evidence>
<keyword evidence="1" id="KW-0472">Membrane</keyword>
<sequence>MLFSTLIVAIELVVEIILINTSSLGHTILPWVSNTPLNVLNWKIGIAFRGIVLRPFGLLNVENTGVFIAIGAIVTFPYFFVNSWNTDLRRNLLSDKLLFNKFISVFLSISVF</sequence>
<protein>
    <submittedName>
        <fullName evidence="2">Membrane protein</fullName>
    </submittedName>
</protein>
<reference evidence="2 3" key="1">
    <citation type="submission" date="2015-02" db="EMBL/GenBank/DDBJ databases">
        <title>Single-cell genomics of uncultivated deep-branching MTB reveals a conserved set of magnetosome genes.</title>
        <authorList>
            <person name="Kolinko S."/>
            <person name="Richter M."/>
            <person name="Glockner F.O."/>
            <person name="Brachmann A."/>
            <person name="Schuler D."/>
        </authorList>
    </citation>
    <scope>NUCLEOTIDE SEQUENCE [LARGE SCALE GENOMIC DNA]</scope>
    <source>
        <strain evidence="2">TM-1</strain>
    </source>
</reference>
<evidence type="ECO:0000256" key="1">
    <source>
        <dbReference type="SAM" id="Phobius"/>
    </source>
</evidence>
<organism evidence="2 3">
    <name type="scientific">Candidatus Magnetobacterium bavaricum</name>
    <dbReference type="NCBI Taxonomy" id="29290"/>
    <lineage>
        <taxon>Bacteria</taxon>
        <taxon>Pseudomonadati</taxon>
        <taxon>Nitrospirota</taxon>
        <taxon>Thermodesulfovibrionia</taxon>
        <taxon>Thermodesulfovibrionales</taxon>
        <taxon>Candidatus Magnetobacteriaceae</taxon>
        <taxon>Candidatus Magnetobacterium</taxon>
    </lineage>
</organism>
<accession>A0A0F3GJI8</accession>
<feature type="transmembrane region" description="Helical" evidence="1">
    <location>
        <begin position="12"/>
        <end position="32"/>
    </location>
</feature>
<dbReference type="EMBL" id="LACI01002428">
    <property type="protein sequence ID" value="KJU82100.1"/>
    <property type="molecule type" value="Genomic_DNA"/>
</dbReference>